<dbReference type="GO" id="GO:0008234">
    <property type="term" value="F:cysteine-type peptidase activity"/>
    <property type="evidence" value="ECO:0007669"/>
    <property type="project" value="UniProtKB-KW"/>
</dbReference>
<evidence type="ECO:0000313" key="8">
    <source>
        <dbReference type="Proteomes" id="UP000423645"/>
    </source>
</evidence>
<feature type="region of interest" description="Disordered" evidence="5">
    <location>
        <begin position="293"/>
        <end position="312"/>
    </location>
</feature>
<dbReference type="InterPro" id="IPR038765">
    <property type="entry name" value="Papain-like_cys_pep_sf"/>
</dbReference>
<keyword evidence="8" id="KW-1185">Reference proteome</keyword>
<dbReference type="RefSeq" id="YP_010675570.1">
    <property type="nucleotide sequence ID" value="NC_071005.1"/>
</dbReference>
<dbReference type="GO" id="GO:0006508">
    <property type="term" value="P:proteolysis"/>
    <property type="evidence" value="ECO:0007669"/>
    <property type="project" value="UniProtKB-KW"/>
</dbReference>
<dbReference type="SUPFAM" id="SSF54001">
    <property type="entry name" value="Cysteine proteinases"/>
    <property type="match status" value="1"/>
</dbReference>
<feature type="domain" description="NlpC/P60" evidence="6">
    <location>
        <begin position="315"/>
        <end position="450"/>
    </location>
</feature>
<dbReference type="PANTHER" id="PTHR47359:SF3">
    <property type="entry name" value="NLP_P60 DOMAIN-CONTAINING PROTEIN-RELATED"/>
    <property type="match status" value="1"/>
</dbReference>
<dbReference type="InterPro" id="IPR000064">
    <property type="entry name" value="NLP_P60_dom"/>
</dbReference>
<comment type="similarity">
    <text evidence="1">Belongs to the peptidase C40 family.</text>
</comment>
<feature type="compositionally biased region" description="Gly residues" evidence="5">
    <location>
        <begin position="298"/>
        <end position="312"/>
    </location>
</feature>
<evidence type="ECO:0000256" key="5">
    <source>
        <dbReference type="SAM" id="MobiDB-lite"/>
    </source>
</evidence>
<accession>A0A649VML8</accession>
<dbReference type="InterPro" id="IPR051794">
    <property type="entry name" value="PG_Endopeptidase_C40"/>
</dbReference>
<dbReference type="GO" id="GO:0001897">
    <property type="term" value="P:symbiont-mediated cytolysis of host cell"/>
    <property type="evidence" value="ECO:0007669"/>
    <property type="project" value="UniProtKB-ARBA"/>
</dbReference>
<keyword evidence="3" id="KW-0378">Hydrolase</keyword>
<dbReference type="PANTHER" id="PTHR47359">
    <property type="entry name" value="PEPTIDOGLYCAN DL-ENDOPEPTIDASE CWLO"/>
    <property type="match status" value="1"/>
</dbReference>
<evidence type="ECO:0000256" key="4">
    <source>
        <dbReference type="ARBA" id="ARBA00022807"/>
    </source>
</evidence>
<reference evidence="7 8" key="1">
    <citation type="submission" date="2019-10" db="EMBL/GenBank/DDBJ databases">
        <authorList>
            <person name="Zack K.M."/>
            <person name="Garlena R.A."/>
            <person name="Russell D.A."/>
            <person name="Pope W.H."/>
            <person name="Jacobs-Sera D."/>
            <person name="Hatfull G.F."/>
        </authorList>
    </citation>
    <scope>NUCLEOTIDE SEQUENCE [LARGE SCALE GENOMIC DNA]</scope>
</reference>
<evidence type="ECO:0000313" key="7">
    <source>
        <dbReference type="EMBL" id="QGJ92943.1"/>
    </source>
</evidence>
<evidence type="ECO:0000256" key="1">
    <source>
        <dbReference type="ARBA" id="ARBA00007074"/>
    </source>
</evidence>
<name>A0A649VML8_9CAUD</name>
<dbReference type="KEGG" id="vg:77951897"/>
<keyword evidence="2" id="KW-0645">Protease</keyword>
<keyword evidence="4" id="KW-0788">Thiol protease</keyword>
<gene>
    <name evidence="7" type="primary">52</name>
    <name evidence="7" type="ORF">PBI_CHIDIEBERE_52</name>
</gene>
<dbReference type="Gene3D" id="3.90.1720.10">
    <property type="entry name" value="endopeptidase domain like (from Nostoc punctiforme)"/>
    <property type="match status" value="1"/>
</dbReference>
<evidence type="ECO:0000256" key="2">
    <source>
        <dbReference type="ARBA" id="ARBA00022670"/>
    </source>
</evidence>
<dbReference type="Proteomes" id="UP000423645">
    <property type="component" value="Segment"/>
</dbReference>
<evidence type="ECO:0000256" key="3">
    <source>
        <dbReference type="ARBA" id="ARBA00022801"/>
    </source>
</evidence>
<protein>
    <submittedName>
        <fullName evidence="7">Minor tail protein</fullName>
    </submittedName>
</protein>
<organism evidence="7 8">
    <name type="scientific">Gordonia phage Chidiebere</name>
    <dbReference type="NCBI Taxonomy" id="2656530"/>
    <lineage>
        <taxon>Viruses</taxon>
        <taxon>Duplodnaviria</taxon>
        <taxon>Heunggongvirae</taxon>
        <taxon>Uroviricota</taxon>
        <taxon>Caudoviricetes</taxon>
        <taxon>Chidieberevirus</taxon>
        <taxon>Chidieberevirus chidiebere</taxon>
    </lineage>
</organism>
<proteinExistence type="inferred from homology"/>
<dbReference type="EMBL" id="MN586022">
    <property type="protein sequence ID" value="QGJ92943.1"/>
    <property type="molecule type" value="Genomic_DNA"/>
</dbReference>
<sequence length="450" mass="48108">MPVRADFFQRLTIEGGGLEKFNNIGTERLITSASMSLTVDQASELSFDLNDPNWAYIASFKDARGPIGKKAMYGSDMPLYVSSFSLSGGAVGLGGTSIKLQPGGIGRARQVKNPLTRNNISPTKYARDAAANFGMKFVGQDSPVRPSIVRDVSSGDDKSTEANEWTTLQRLAGEEGFLLFEVLNTLYFASPQWLFDKRPVVTVGYGTSVSDDALRLMSMPQIDMSTSEKTDDEIQFELPIKSVGRILPGMNVIVKGIYKGMGDKKLLVTSVDYPIAGQGNVTVKAKYPWKVEKQSQQGQGGTGGGGAVGGALAGNTDGERAVNAALAKRGTPYAWGGGGYNGPTKGIRDGGVADQHGDYNKVGFDCSGLMQYAWYQGSRGRVKLPRTTYDQRNAGPRIGMNQLVPGDLILMSNDGHVAIYAGGGRMVEAPQSGDVVKLSPTRGGYGVRIR</sequence>
<evidence type="ECO:0000259" key="6">
    <source>
        <dbReference type="PROSITE" id="PS51935"/>
    </source>
</evidence>
<dbReference type="Pfam" id="PF00877">
    <property type="entry name" value="NLPC_P60"/>
    <property type="match status" value="1"/>
</dbReference>
<dbReference type="GeneID" id="77951897"/>
<dbReference type="PROSITE" id="PS51935">
    <property type="entry name" value="NLPC_P60"/>
    <property type="match status" value="1"/>
</dbReference>